<dbReference type="GO" id="GO:0022857">
    <property type="term" value="F:transmembrane transporter activity"/>
    <property type="evidence" value="ECO:0007669"/>
    <property type="project" value="InterPro"/>
</dbReference>
<evidence type="ECO:0000256" key="2">
    <source>
        <dbReference type="ARBA" id="ARBA00022989"/>
    </source>
</evidence>
<feature type="transmembrane region" description="Helical" evidence="4">
    <location>
        <begin position="379"/>
        <end position="397"/>
    </location>
</feature>
<evidence type="ECO:0000259" key="5">
    <source>
        <dbReference type="PROSITE" id="PS50850"/>
    </source>
</evidence>
<feature type="transmembrane region" description="Helical" evidence="4">
    <location>
        <begin position="309"/>
        <end position="334"/>
    </location>
</feature>
<dbReference type="RefSeq" id="WP_106207527.1">
    <property type="nucleotide sequence ID" value="NZ_PVTD01000012.1"/>
</dbReference>
<dbReference type="EMBL" id="PVTD01000012">
    <property type="protein sequence ID" value="PRY20699.1"/>
    <property type="molecule type" value="Genomic_DNA"/>
</dbReference>
<dbReference type="PANTHER" id="PTHR11360:SF308">
    <property type="entry name" value="BLL3089 PROTEIN"/>
    <property type="match status" value="1"/>
</dbReference>
<feature type="transmembrane region" description="Helical" evidence="4">
    <location>
        <begin position="221"/>
        <end position="242"/>
    </location>
</feature>
<dbReference type="Pfam" id="PF07690">
    <property type="entry name" value="MFS_1"/>
    <property type="match status" value="1"/>
</dbReference>
<feature type="transmembrane region" description="Helical" evidence="4">
    <location>
        <begin position="254"/>
        <end position="274"/>
    </location>
</feature>
<dbReference type="OrthoDB" id="1404228at2"/>
<feature type="transmembrane region" description="Helical" evidence="4">
    <location>
        <begin position="346"/>
        <end position="367"/>
    </location>
</feature>
<proteinExistence type="predicted"/>
<feature type="transmembrane region" description="Helical" evidence="4">
    <location>
        <begin position="111"/>
        <end position="133"/>
    </location>
</feature>
<name>A0A2T0RHS4_9RHOB</name>
<accession>A0A2T0RHS4</accession>
<feature type="transmembrane region" description="Helical" evidence="4">
    <location>
        <begin position="286"/>
        <end position="303"/>
    </location>
</feature>
<evidence type="ECO:0000313" key="7">
    <source>
        <dbReference type="Proteomes" id="UP000239480"/>
    </source>
</evidence>
<feature type="transmembrane region" description="Helical" evidence="4">
    <location>
        <begin position="84"/>
        <end position="105"/>
    </location>
</feature>
<protein>
    <submittedName>
        <fullName evidence="6">Putative MFS family arabinose efflux permease</fullName>
    </submittedName>
</protein>
<comment type="caution">
    <text evidence="6">The sequence shown here is derived from an EMBL/GenBank/DDBJ whole genome shotgun (WGS) entry which is preliminary data.</text>
</comment>
<evidence type="ECO:0000256" key="1">
    <source>
        <dbReference type="ARBA" id="ARBA00022692"/>
    </source>
</evidence>
<keyword evidence="7" id="KW-1185">Reference proteome</keyword>
<dbReference type="InterPro" id="IPR036259">
    <property type="entry name" value="MFS_trans_sf"/>
</dbReference>
<dbReference type="InterPro" id="IPR020846">
    <property type="entry name" value="MFS_dom"/>
</dbReference>
<evidence type="ECO:0000256" key="4">
    <source>
        <dbReference type="SAM" id="Phobius"/>
    </source>
</evidence>
<feature type="transmembrane region" description="Helical" evidence="4">
    <location>
        <begin position="170"/>
        <end position="189"/>
    </location>
</feature>
<dbReference type="Proteomes" id="UP000239480">
    <property type="component" value="Unassembled WGS sequence"/>
</dbReference>
<dbReference type="Gene3D" id="1.20.1250.20">
    <property type="entry name" value="MFS general substrate transporter like domains"/>
    <property type="match status" value="2"/>
</dbReference>
<dbReference type="PANTHER" id="PTHR11360">
    <property type="entry name" value="MONOCARBOXYLATE TRANSPORTER"/>
    <property type="match status" value="1"/>
</dbReference>
<dbReference type="SUPFAM" id="SSF103473">
    <property type="entry name" value="MFS general substrate transporter"/>
    <property type="match status" value="1"/>
</dbReference>
<gene>
    <name evidence="6" type="ORF">CLV78_11272</name>
</gene>
<keyword evidence="1 4" id="KW-0812">Transmembrane</keyword>
<feature type="transmembrane region" description="Helical" evidence="4">
    <location>
        <begin position="52"/>
        <end position="72"/>
    </location>
</feature>
<evidence type="ECO:0000313" key="6">
    <source>
        <dbReference type="EMBL" id="PRY20699.1"/>
    </source>
</evidence>
<dbReference type="InterPro" id="IPR050327">
    <property type="entry name" value="Proton-linked_MCT"/>
</dbReference>
<dbReference type="InterPro" id="IPR011701">
    <property type="entry name" value="MFS"/>
</dbReference>
<keyword evidence="3 4" id="KW-0472">Membrane</keyword>
<reference evidence="6 7" key="1">
    <citation type="submission" date="2018-03" db="EMBL/GenBank/DDBJ databases">
        <title>Genomic Encyclopedia of Archaeal and Bacterial Type Strains, Phase II (KMG-II): from individual species to whole genera.</title>
        <authorList>
            <person name="Goeker M."/>
        </authorList>
    </citation>
    <scope>NUCLEOTIDE SEQUENCE [LARGE SCALE GENOMIC DNA]</scope>
    <source>
        <strain evidence="6 7">DSM 29328</strain>
    </source>
</reference>
<feature type="transmembrane region" description="Helical" evidence="4">
    <location>
        <begin position="140"/>
        <end position="164"/>
    </location>
</feature>
<sequence>MRNTIEFLRVNAAWLAAGFLLTLSSSYGQTFFISIFAGEIRSEFGLSHGDWGAMYSMGTLASAMVMVWAGTLTDRYRVRELAQVILPFFAVACLAMAAVPGAWALPLVIFALRFAGQGMTTHIAIVAMGRWFVATRGKALSVASLGVTLGESILPLAFVALLGVFAWRGLWVLAAVMILLALPVLLALLRKERTPGDNPDVMSGTGMAGRQWTRPEVVRHWLFWCMVPLLLGPSSFVTALFFQQVHLAEIKGIAHLSIVALFPVFTAASVIMMVTSGLALDRFGTARLLPLVPLPIAVGFLVLGTTSGVAATAVGMALIGLSAGANSTLPNAFWAEFYGTRHLGSIKAMASAIMVLGSAVGPVLTGFGIDAGLGFETQMVLFGVYFVLVAILVFVALERARKLVST</sequence>
<dbReference type="AlphaFoldDB" id="A0A2T0RHS4"/>
<dbReference type="PROSITE" id="PS50850">
    <property type="entry name" value="MFS"/>
    <property type="match status" value="1"/>
</dbReference>
<keyword evidence="2 4" id="KW-1133">Transmembrane helix</keyword>
<evidence type="ECO:0000256" key="3">
    <source>
        <dbReference type="ARBA" id="ARBA00023136"/>
    </source>
</evidence>
<feature type="domain" description="Major facilitator superfamily (MFS) profile" evidence="5">
    <location>
        <begin position="10"/>
        <end position="401"/>
    </location>
</feature>
<organism evidence="6 7">
    <name type="scientific">Aliiruegeria haliotis</name>
    <dbReference type="NCBI Taxonomy" id="1280846"/>
    <lineage>
        <taxon>Bacteria</taxon>
        <taxon>Pseudomonadati</taxon>
        <taxon>Pseudomonadota</taxon>
        <taxon>Alphaproteobacteria</taxon>
        <taxon>Rhodobacterales</taxon>
        <taxon>Roseobacteraceae</taxon>
        <taxon>Aliiruegeria</taxon>
    </lineage>
</organism>